<keyword evidence="3" id="KW-1185">Reference proteome</keyword>
<dbReference type="PANTHER" id="PTHR38702:SF1">
    <property type="entry name" value="CALPONIN-HOMOLOGY (CH) DOMAIN-CONTAINING PROTEIN"/>
    <property type="match status" value="1"/>
</dbReference>
<proteinExistence type="predicted"/>
<feature type="compositionally biased region" description="Polar residues" evidence="1">
    <location>
        <begin position="41"/>
        <end position="50"/>
    </location>
</feature>
<name>A0A6A6U111_9PEZI</name>
<dbReference type="EMBL" id="MU004242">
    <property type="protein sequence ID" value="KAF2664624.1"/>
    <property type="molecule type" value="Genomic_DNA"/>
</dbReference>
<organism evidence="2 3">
    <name type="scientific">Microthyrium microscopicum</name>
    <dbReference type="NCBI Taxonomy" id="703497"/>
    <lineage>
        <taxon>Eukaryota</taxon>
        <taxon>Fungi</taxon>
        <taxon>Dikarya</taxon>
        <taxon>Ascomycota</taxon>
        <taxon>Pezizomycotina</taxon>
        <taxon>Dothideomycetes</taxon>
        <taxon>Dothideomycetes incertae sedis</taxon>
        <taxon>Microthyriales</taxon>
        <taxon>Microthyriaceae</taxon>
        <taxon>Microthyrium</taxon>
    </lineage>
</organism>
<dbReference type="AlphaFoldDB" id="A0A6A6U111"/>
<accession>A0A6A6U111</accession>
<evidence type="ECO:0000313" key="3">
    <source>
        <dbReference type="Proteomes" id="UP000799302"/>
    </source>
</evidence>
<protein>
    <recommendedName>
        <fullName evidence="4">Calponin-homology (CH) domain-containing protein</fullName>
    </recommendedName>
</protein>
<dbReference type="OrthoDB" id="2534759at2759"/>
<dbReference type="PANTHER" id="PTHR38702">
    <property type="entry name" value="CALPONIN-HOMOLOGY (CH) DOMAIN-CONTAINING PROTEIN"/>
    <property type="match status" value="1"/>
</dbReference>
<evidence type="ECO:0000313" key="2">
    <source>
        <dbReference type="EMBL" id="KAF2664624.1"/>
    </source>
</evidence>
<reference evidence="2" key="1">
    <citation type="journal article" date="2020" name="Stud. Mycol.">
        <title>101 Dothideomycetes genomes: a test case for predicting lifestyles and emergence of pathogens.</title>
        <authorList>
            <person name="Haridas S."/>
            <person name="Albert R."/>
            <person name="Binder M."/>
            <person name="Bloem J."/>
            <person name="Labutti K."/>
            <person name="Salamov A."/>
            <person name="Andreopoulos B."/>
            <person name="Baker S."/>
            <person name="Barry K."/>
            <person name="Bills G."/>
            <person name="Bluhm B."/>
            <person name="Cannon C."/>
            <person name="Castanera R."/>
            <person name="Culley D."/>
            <person name="Daum C."/>
            <person name="Ezra D."/>
            <person name="Gonzalez J."/>
            <person name="Henrissat B."/>
            <person name="Kuo A."/>
            <person name="Liang C."/>
            <person name="Lipzen A."/>
            <person name="Lutzoni F."/>
            <person name="Magnuson J."/>
            <person name="Mondo S."/>
            <person name="Nolan M."/>
            <person name="Ohm R."/>
            <person name="Pangilinan J."/>
            <person name="Park H.-J."/>
            <person name="Ramirez L."/>
            <person name="Alfaro M."/>
            <person name="Sun H."/>
            <person name="Tritt A."/>
            <person name="Yoshinaga Y."/>
            <person name="Zwiers L.-H."/>
            <person name="Turgeon B."/>
            <person name="Goodwin S."/>
            <person name="Spatafora J."/>
            <person name="Crous P."/>
            <person name="Grigoriev I."/>
        </authorList>
    </citation>
    <scope>NUCLEOTIDE SEQUENCE</scope>
    <source>
        <strain evidence="2">CBS 115976</strain>
    </source>
</reference>
<feature type="compositionally biased region" description="Polar residues" evidence="1">
    <location>
        <begin position="155"/>
        <end position="170"/>
    </location>
</feature>
<feature type="compositionally biased region" description="Polar residues" evidence="1">
    <location>
        <begin position="1"/>
        <end position="11"/>
    </location>
</feature>
<feature type="region of interest" description="Disordered" evidence="1">
    <location>
        <begin position="146"/>
        <end position="180"/>
    </location>
</feature>
<feature type="region of interest" description="Disordered" evidence="1">
    <location>
        <begin position="1"/>
        <end position="118"/>
    </location>
</feature>
<feature type="compositionally biased region" description="Low complexity" evidence="1">
    <location>
        <begin position="73"/>
        <end position="98"/>
    </location>
</feature>
<evidence type="ECO:0008006" key="4">
    <source>
        <dbReference type="Google" id="ProtNLM"/>
    </source>
</evidence>
<gene>
    <name evidence="2" type="ORF">BT63DRAFT_378924</name>
</gene>
<dbReference type="Proteomes" id="UP000799302">
    <property type="component" value="Unassembled WGS sequence"/>
</dbReference>
<sequence length="571" mass="63059">MSTSHSSSTDTLIPRSVPQDHTILKSNTEPLHDAAAKYLESQPSTESPGRTPSPPAALSPPSFSSDGCPQLDLSTSTEASSASSARSTSSRLSDSGLSVKKRGYRRPQATTFAPSAKSRESVMSLGSIAHLQYYFARTGLLDGKGGQLARKNPNLHRTQTEGSRSASLNLPGTHDDLSLSPTASNYALSESGMMSESPIDQTDDPEWDRELALLPPTVSTYNHRPAYVEPPPNVTMLRRELTESLEDALKVLKESDKAAKADETQGFYEIQGLHLLDITTLAIRAAKNYYTAHSQYQRLHAIKSEREIRQELYHVLEILKRMASRNFAGGMKQAEKVGILTWIVGISELIQTEIDAEKQDTEEREKWSWRSGDWTGRERERELAFIRCFISDPSSLPDWPDPTNLTEPSAFLSHFQDGLALVHLHNSCVQKSKRHFEEIKVFHTDTAKPYRCADNLRYWVKAAELRWDIRLKLDVMGVAQNSTDMGAWLQLDAALLQWCRGVREELTAELVGGKDGKRTPPRLKVESDTSIVETPVEVGAEVPADENAVPTEGGVMSMAVEASVTSVAGAV</sequence>
<evidence type="ECO:0000256" key="1">
    <source>
        <dbReference type="SAM" id="MobiDB-lite"/>
    </source>
</evidence>